<protein>
    <submittedName>
        <fullName evidence="1">Uncharacterized protein</fullName>
    </submittedName>
</protein>
<accession>A0ACC1JGS4</accession>
<comment type="caution">
    <text evidence="1">The sequence shown here is derived from an EMBL/GenBank/DDBJ whole genome shotgun (WGS) entry which is preliminary data.</text>
</comment>
<sequence>MFNNFDLAFNPESALAAARATKYSSRSADSDDDSDAGITDDDMPISSKLDRRILTRIVAYVGAQHDRTTFCLVCRDWALAGESSLWAYPSFASPEQLAKFLRTVAERPNVFAPRIRGLRFTLDTQYDRHLHLDCRRESGEIEHATLLELAKGGHVLAPDAAVLRALLHGSDLMQPALPLRFARMLAPVDSLSLYGYKLKDKHIVNDLMRWHLRELSIIGMPRRPLANLGYLLYNLRTLRGLRLESDSVLPADIWGPLAIRLSTLQHLRVCAPGIRGAQLVNAIGRVPTGLRVFHLVGQDNDAGDELVEFILKGSASTLQSLVVHSANITAKSAIMAMTMCPHLTHLELVRDAPESVGGMHQDMTVVASRLHTLCLRNLAVPNQLIQGAASVVTSLHTLHISGASTVIGASLGALLASSTSLVALGLRNNLFVGDEAMVGLAQSPCAAALQALLVENCGVQSTGIEQAIPSLPNIRRLAVMGTEIVHQKYQYTVDAGRAPESDGQVQRVEVSRHFVPTYPSGHYSSTDSPPAEIPQFSWTGTSDTYISGLLVPAVADQAGRVGRRRNTVSADESMDADGEPVRRLRSISEQPVPVMPIIVPDDEVVTRSPVSAEVYVPEQMDRVDVNEVMERHLQVGASDQVDSEEASSNIAATAVAAAAVAAAAAAAAVVGTGDDVEDASTNEDESVSRGISEAISTPFVDTATTHDMDSATQDTSAFLDPRSDASVESPLPDSRDNDSVTEGAADDTPTHIDPTSTESLPAELASDEVLVESRDVADLVDSQAAIDAVAGTEPTDIPAEGRVVDDNAPVEPAIEGVPSETRDVSAPTDTVAVDSFASDGSTDVVVPDDEQQPTSDVDLTTRSLPITDAMADTGSADEHVDAGASPAADETTSGAELSQPVCQETTVDESVAGGSAKPAVESPVVRIVGIDSIVESALDAALTTVPATEDAAAAAAAAEVDEAATEEPADRAAPASDAAAADDIVSTDVSEKSWHDVSSEAGDFANAPVVSAAPDDSVLDQSKAAEQTARDTTITANGQDVTESVDAPADVSTSPPATDAPQTGPVSDASIGLTAVIAAASVSLAAFTNMFGMSSKAPKQAPSEDLQKDAPEVPADDIGAP</sequence>
<evidence type="ECO:0000313" key="1">
    <source>
        <dbReference type="EMBL" id="KAJ1950727.1"/>
    </source>
</evidence>
<gene>
    <name evidence="1" type="ORF">FBU59_000541</name>
</gene>
<organism evidence="1 2">
    <name type="scientific">Linderina macrospora</name>
    <dbReference type="NCBI Taxonomy" id="4868"/>
    <lineage>
        <taxon>Eukaryota</taxon>
        <taxon>Fungi</taxon>
        <taxon>Fungi incertae sedis</taxon>
        <taxon>Zoopagomycota</taxon>
        <taxon>Kickxellomycotina</taxon>
        <taxon>Kickxellomycetes</taxon>
        <taxon>Kickxellales</taxon>
        <taxon>Kickxellaceae</taxon>
        <taxon>Linderina</taxon>
    </lineage>
</organism>
<reference evidence="1" key="1">
    <citation type="submission" date="2022-07" db="EMBL/GenBank/DDBJ databases">
        <title>Phylogenomic reconstructions and comparative analyses of Kickxellomycotina fungi.</title>
        <authorList>
            <person name="Reynolds N.K."/>
            <person name="Stajich J.E."/>
            <person name="Barry K."/>
            <person name="Grigoriev I.V."/>
            <person name="Crous P."/>
            <person name="Smith M.E."/>
        </authorList>
    </citation>
    <scope>NUCLEOTIDE SEQUENCE</scope>
    <source>
        <strain evidence="1">NRRL 5244</strain>
    </source>
</reference>
<dbReference type="Proteomes" id="UP001150603">
    <property type="component" value="Unassembled WGS sequence"/>
</dbReference>
<name>A0ACC1JGS4_9FUNG</name>
<dbReference type="EMBL" id="JANBPW010000138">
    <property type="protein sequence ID" value="KAJ1950727.1"/>
    <property type="molecule type" value="Genomic_DNA"/>
</dbReference>
<feature type="non-terminal residue" evidence="1">
    <location>
        <position position="1121"/>
    </location>
</feature>
<proteinExistence type="predicted"/>
<evidence type="ECO:0000313" key="2">
    <source>
        <dbReference type="Proteomes" id="UP001150603"/>
    </source>
</evidence>
<keyword evidence="2" id="KW-1185">Reference proteome</keyword>